<keyword evidence="1" id="KW-1133">Transmembrane helix</keyword>
<keyword evidence="1" id="KW-0812">Transmembrane</keyword>
<gene>
    <name evidence="2" type="ORF">EV691_11550</name>
</gene>
<accession>A0A4V2Q7A4</accession>
<dbReference type="EMBL" id="SMMU01000015">
    <property type="protein sequence ID" value="TCL29684.1"/>
    <property type="molecule type" value="Genomic_DNA"/>
</dbReference>
<feature type="transmembrane region" description="Helical" evidence="1">
    <location>
        <begin position="13"/>
        <end position="32"/>
    </location>
</feature>
<evidence type="ECO:0000313" key="2">
    <source>
        <dbReference type="EMBL" id="TCL29684.1"/>
    </source>
</evidence>
<comment type="caution">
    <text evidence="2">The sequence shown here is derived from an EMBL/GenBank/DDBJ whole genome shotgun (WGS) entry which is preliminary data.</text>
</comment>
<organism evidence="2 3">
    <name type="scientific">Azotobacter chroococcum</name>
    <dbReference type="NCBI Taxonomy" id="353"/>
    <lineage>
        <taxon>Bacteria</taxon>
        <taxon>Pseudomonadati</taxon>
        <taxon>Pseudomonadota</taxon>
        <taxon>Gammaproteobacteria</taxon>
        <taxon>Pseudomonadales</taxon>
        <taxon>Pseudomonadaceae</taxon>
        <taxon>Azotobacter</taxon>
    </lineage>
</organism>
<evidence type="ECO:0000256" key="1">
    <source>
        <dbReference type="SAM" id="Phobius"/>
    </source>
</evidence>
<dbReference type="AlphaFoldDB" id="A0A4V2Q7A4"/>
<reference evidence="2 3" key="1">
    <citation type="submission" date="2019-03" db="EMBL/GenBank/DDBJ databases">
        <title>Genomic Encyclopedia of Type Strains, Phase IV (KMG-IV): sequencing the most valuable type-strain genomes for metagenomic binning, comparative biology and taxonomic classification.</title>
        <authorList>
            <person name="Goeker M."/>
        </authorList>
    </citation>
    <scope>NUCLEOTIDE SEQUENCE [LARGE SCALE GENOMIC DNA]</scope>
    <source>
        <strain evidence="2 3">DSM 2286</strain>
    </source>
</reference>
<protein>
    <submittedName>
        <fullName evidence="2">Uncharacterized protein</fullName>
    </submittedName>
</protein>
<sequence length="34" mass="3916">MSLPGDLRMDIEFHFWLGMSVLALAGMVWQGIRH</sequence>
<dbReference type="Proteomes" id="UP000295169">
    <property type="component" value="Unassembled WGS sequence"/>
</dbReference>
<keyword evidence="1" id="KW-0472">Membrane</keyword>
<evidence type="ECO:0000313" key="3">
    <source>
        <dbReference type="Proteomes" id="UP000295169"/>
    </source>
</evidence>
<proteinExistence type="predicted"/>
<name>A0A4V2Q7A4_9GAMM</name>